<evidence type="ECO:0000256" key="2">
    <source>
        <dbReference type="ARBA" id="ARBA00007866"/>
    </source>
</evidence>
<accession>D7BAM6</accession>
<feature type="domain" description="Cytochrome oxidase subunit II copper A binding" evidence="19">
    <location>
        <begin position="118"/>
        <end position="236"/>
    </location>
</feature>
<gene>
    <name evidence="22" type="ordered locus">Mesil_0628</name>
</gene>
<dbReference type="Pfam" id="PF00034">
    <property type="entry name" value="Cytochrom_C"/>
    <property type="match status" value="1"/>
</dbReference>
<name>D7BAM6_ALLS1</name>
<dbReference type="STRING" id="526227.Mesil_0628"/>
<evidence type="ECO:0000259" key="20">
    <source>
        <dbReference type="PROSITE" id="PS50999"/>
    </source>
</evidence>
<dbReference type="SUPFAM" id="SSF49503">
    <property type="entry name" value="Cupredoxins"/>
    <property type="match status" value="1"/>
</dbReference>
<dbReference type="EMBL" id="CP002042">
    <property type="protein sequence ID" value="ADH62548.1"/>
    <property type="molecule type" value="Genomic_DNA"/>
</dbReference>
<dbReference type="Gene3D" id="1.10.287.90">
    <property type="match status" value="1"/>
</dbReference>
<evidence type="ECO:0000256" key="13">
    <source>
        <dbReference type="ARBA" id="ARBA00023136"/>
    </source>
</evidence>
<comment type="catalytic activity">
    <reaction evidence="17">
        <text>4 Fe(II)-[cytochrome c] + O2 + 8 H(+)(in) = 4 Fe(III)-[cytochrome c] + 2 H2O + 4 H(+)(out)</text>
        <dbReference type="Rhea" id="RHEA:11436"/>
        <dbReference type="Rhea" id="RHEA-COMP:10350"/>
        <dbReference type="Rhea" id="RHEA-COMP:14399"/>
        <dbReference type="ChEBI" id="CHEBI:15377"/>
        <dbReference type="ChEBI" id="CHEBI:15378"/>
        <dbReference type="ChEBI" id="CHEBI:15379"/>
        <dbReference type="ChEBI" id="CHEBI:29033"/>
        <dbReference type="ChEBI" id="CHEBI:29034"/>
        <dbReference type="EC" id="7.1.1.9"/>
    </reaction>
</comment>
<evidence type="ECO:0000256" key="15">
    <source>
        <dbReference type="PROSITE-ProRule" id="PRU00433"/>
    </source>
</evidence>
<dbReference type="PROSITE" id="PS51007">
    <property type="entry name" value="CYTC"/>
    <property type="match status" value="1"/>
</dbReference>
<dbReference type="GO" id="GO:0005507">
    <property type="term" value="F:copper ion binding"/>
    <property type="evidence" value="ECO:0007669"/>
    <property type="project" value="InterPro"/>
</dbReference>
<dbReference type="PROSITE" id="PS00078">
    <property type="entry name" value="COX2"/>
    <property type="match status" value="1"/>
</dbReference>
<dbReference type="GO" id="GO:0016491">
    <property type="term" value="F:oxidoreductase activity"/>
    <property type="evidence" value="ECO:0007669"/>
    <property type="project" value="InterPro"/>
</dbReference>
<dbReference type="InterPro" id="IPR008972">
    <property type="entry name" value="Cupredoxin"/>
</dbReference>
<keyword evidence="10 18" id="KW-1133">Transmembrane helix</keyword>
<evidence type="ECO:0000256" key="3">
    <source>
        <dbReference type="ARBA" id="ARBA00022448"/>
    </source>
</evidence>
<evidence type="ECO:0000256" key="11">
    <source>
        <dbReference type="ARBA" id="ARBA00023004"/>
    </source>
</evidence>
<dbReference type="PRINTS" id="PR01166">
    <property type="entry name" value="CYCOXIDASEII"/>
</dbReference>
<dbReference type="GO" id="GO:0042773">
    <property type="term" value="P:ATP synthesis coupled electron transport"/>
    <property type="evidence" value="ECO:0007669"/>
    <property type="project" value="TreeGrafter"/>
</dbReference>
<evidence type="ECO:0000256" key="10">
    <source>
        <dbReference type="ARBA" id="ARBA00022989"/>
    </source>
</evidence>
<feature type="domain" description="Cytochrome c" evidence="21">
    <location>
        <begin position="248"/>
        <end position="339"/>
    </location>
</feature>
<dbReference type="Pfam" id="PF02790">
    <property type="entry name" value="COX2_TM"/>
    <property type="match status" value="1"/>
</dbReference>
<protein>
    <recommendedName>
        <fullName evidence="17">Cytochrome c oxidase subunit 2</fullName>
        <ecNumber evidence="17">7.1.1.9</ecNumber>
    </recommendedName>
</protein>
<dbReference type="InterPro" id="IPR009056">
    <property type="entry name" value="Cyt_c-like_dom"/>
</dbReference>
<dbReference type="PANTHER" id="PTHR22888:SF9">
    <property type="entry name" value="CYTOCHROME C OXIDASE SUBUNIT 2"/>
    <property type="match status" value="1"/>
</dbReference>
<sequence length="351" mass="38837">MLRRSLVWAILLLGVAFALGDGGYNINILDPATSNNREVSKLLWWVMGFAAVIFVVVIGAMTYIVLKFKKRGNEVGEPPQFHGNDRLEITWTLIPFLIVCVIFGLTARGMFEISQVPPDAMPVKVTAHLFWWDFEYPEQGIRTSNELILPVNRPVNFEITSNEAGPAKPVIHSFRVASLAGTQDAIPGIVTTRWFKPEKEGVYYGQCAELCGASHSNMRFRVIVVSQAEFDRFVQGAKAFQPPAPTDAAVAKGQQLFNAQCTACHAINNTQHQSKIGPDLTFFGNRLTLGAGIWNNTPERLEAWIKNSPGMKPGSLMPPFPQLSAEDARSIAAYLESLKVEGLDFSKLPKF</sequence>
<evidence type="ECO:0000313" key="22">
    <source>
        <dbReference type="EMBL" id="ADH62548.1"/>
    </source>
</evidence>
<comment type="function">
    <text evidence="14 17">Subunits I and II form the functional core of the enzyme complex. Electrons originating in cytochrome c are transferred via heme a and Cu(A) to the binuclear center formed by heme a3 and Cu(B).</text>
</comment>
<keyword evidence="13 18" id="KW-0472">Membrane</keyword>
<keyword evidence="12 17" id="KW-0186">Copper</keyword>
<keyword evidence="3 16" id="KW-0813">Transport</keyword>
<keyword evidence="7 15" id="KW-0479">Metal-binding</keyword>
<dbReference type="PROSITE" id="PS50999">
    <property type="entry name" value="COX2_TM"/>
    <property type="match status" value="1"/>
</dbReference>
<evidence type="ECO:0000313" key="23">
    <source>
        <dbReference type="Proteomes" id="UP000001916"/>
    </source>
</evidence>
<dbReference type="InterPro" id="IPR036257">
    <property type="entry name" value="Cyt_c_oxidase_su2_TM_sf"/>
</dbReference>
<dbReference type="RefSeq" id="WP_013157140.1">
    <property type="nucleotide sequence ID" value="NC_014212.1"/>
</dbReference>
<dbReference type="GO" id="GO:0020037">
    <property type="term" value="F:heme binding"/>
    <property type="evidence" value="ECO:0007669"/>
    <property type="project" value="InterPro"/>
</dbReference>
<evidence type="ECO:0000256" key="12">
    <source>
        <dbReference type="ARBA" id="ARBA00023008"/>
    </source>
</evidence>
<dbReference type="Proteomes" id="UP000001916">
    <property type="component" value="Chromosome"/>
</dbReference>
<comment type="subcellular location">
    <subcellularLocation>
        <location evidence="16">Cell membrane</location>
        <topology evidence="16">Multi-pass membrane protein</topology>
    </subcellularLocation>
    <subcellularLocation>
        <location evidence="1">Membrane</location>
        <topology evidence="1">Multi-pass membrane protein</topology>
    </subcellularLocation>
</comment>
<dbReference type="InterPro" id="IPR036909">
    <property type="entry name" value="Cyt_c-like_dom_sf"/>
</dbReference>
<keyword evidence="5 16" id="KW-0679">Respiratory chain</keyword>
<keyword evidence="4 15" id="KW-0349">Heme</keyword>
<evidence type="ECO:0000256" key="5">
    <source>
        <dbReference type="ARBA" id="ARBA00022660"/>
    </source>
</evidence>
<evidence type="ECO:0000256" key="8">
    <source>
        <dbReference type="ARBA" id="ARBA00022967"/>
    </source>
</evidence>
<proteinExistence type="inferred from homology"/>
<dbReference type="eggNOG" id="COG1622">
    <property type="taxonomic scope" value="Bacteria"/>
</dbReference>
<dbReference type="InterPro" id="IPR014222">
    <property type="entry name" value="Cyt_c_oxidase_su2"/>
</dbReference>
<feature type="transmembrane region" description="Helical" evidence="18">
    <location>
        <begin position="87"/>
        <end position="111"/>
    </location>
</feature>
<evidence type="ECO:0000259" key="21">
    <source>
        <dbReference type="PROSITE" id="PS51007"/>
    </source>
</evidence>
<dbReference type="SUPFAM" id="SSF46626">
    <property type="entry name" value="Cytochrome c"/>
    <property type="match status" value="1"/>
</dbReference>
<dbReference type="Pfam" id="PF00116">
    <property type="entry name" value="COX2"/>
    <property type="match status" value="1"/>
</dbReference>
<organism evidence="22 23">
    <name type="scientific">Allomeiothermus silvanus (strain ATCC 700542 / DSM 9946 / NBRC 106475 / NCIMB 13440 / VI-R2)</name>
    <name type="common">Thermus silvanus</name>
    <dbReference type="NCBI Taxonomy" id="526227"/>
    <lineage>
        <taxon>Bacteria</taxon>
        <taxon>Thermotogati</taxon>
        <taxon>Deinococcota</taxon>
        <taxon>Deinococci</taxon>
        <taxon>Thermales</taxon>
        <taxon>Thermaceae</taxon>
        <taxon>Allomeiothermus</taxon>
    </lineage>
</organism>
<dbReference type="GO" id="GO:0004129">
    <property type="term" value="F:cytochrome-c oxidase activity"/>
    <property type="evidence" value="ECO:0007669"/>
    <property type="project" value="UniProtKB-EC"/>
</dbReference>
<feature type="transmembrane region" description="Helical" evidence="18">
    <location>
        <begin position="42"/>
        <end position="66"/>
    </location>
</feature>
<dbReference type="GO" id="GO:0005886">
    <property type="term" value="C:plasma membrane"/>
    <property type="evidence" value="ECO:0007669"/>
    <property type="project" value="UniProtKB-SubCell"/>
</dbReference>
<evidence type="ECO:0000256" key="6">
    <source>
        <dbReference type="ARBA" id="ARBA00022692"/>
    </source>
</evidence>
<comment type="similarity">
    <text evidence="2 16">Belongs to the cytochrome c oxidase subunit 2 family.</text>
</comment>
<evidence type="ECO:0000256" key="16">
    <source>
        <dbReference type="RuleBase" id="RU000456"/>
    </source>
</evidence>
<dbReference type="PANTHER" id="PTHR22888">
    <property type="entry name" value="CYTOCHROME C OXIDASE, SUBUNIT II"/>
    <property type="match status" value="1"/>
</dbReference>
<evidence type="ECO:0000256" key="14">
    <source>
        <dbReference type="ARBA" id="ARBA00024688"/>
    </source>
</evidence>
<reference evidence="22 23" key="1">
    <citation type="journal article" date="2010" name="Stand. Genomic Sci.">
        <title>Complete genome sequence of Meiothermus silvanus type strain (VI-R2).</title>
        <authorList>
            <person name="Sikorski J."/>
            <person name="Tindall B.J."/>
            <person name="Lowry S."/>
            <person name="Lucas S."/>
            <person name="Nolan M."/>
            <person name="Copeland A."/>
            <person name="Glavina Del Rio T."/>
            <person name="Tice H."/>
            <person name="Cheng J.F."/>
            <person name="Han C."/>
            <person name="Pitluck S."/>
            <person name="Liolios K."/>
            <person name="Ivanova N."/>
            <person name="Mavromatis K."/>
            <person name="Mikhailova N."/>
            <person name="Pati A."/>
            <person name="Goodwin L."/>
            <person name="Chen A."/>
            <person name="Palaniappan K."/>
            <person name="Land M."/>
            <person name="Hauser L."/>
            <person name="Chang Y.J."/>
            <person name="Jeffries C.D."/>
            <person name="Rohde M."/>
            <person name="Goker M."/>
            <person name="Woyke T."/>
            <person name="Bristow J."/>
            <person name="Eisen J.A."/>
            <person name="Markowitz V."/>
            <person name="Hugenholtz P."/>
            <person name="Kyrpides N.C."/>
            <person name="Klenk H.P."/>
            <person name="Lapidus A."/>
        </authorList>
    </citation>
    <scope>NUCLEOTIDE SEQUENCE [LARGE SCALE GENOMIC DNA]</scope>
    <source>
        <strain evidence="23">ATCC 700542 / DSM 9946 / VI-R2</strain>
    </source>
</reference>
<evidence type="ECO:0000256" key="1">
    <source>
        <dbReference type="ARBA" id="ARBA00004141"/>
    </source>
</evidence>
<dbReference type="AlphaFoldDB" id="D7BAM6"/>
<dbReference type="SUPFAM" id="SSF81464">
    <property type="entry name" value="Cytochrome c oxidase subunit II-like, transmembrane region"/>
    <property type="match status" value="1"/>
</dbReference>
<evidence type="ECO:0000256" key="4">
    <source>
        <dbReference type="ARBA" id="ARBA00022617"/>
    </source>
</evidence>
<dbReference type="Gene3D" id="2.60.40.420">
    <property type="entry name" value="Cupredoxins - blue copper proteins"/>
    <property type="match status" value="1"/>
</dbReference>
<feature type="domain" description="Cytochrome oxidase subunit II transmembrane region profile" evidence="20">
    <location>
        <begin position="20"/>
        <end position="117"/>
    </location>
</feature>
<dbReference type="eggNOG" id="COG2010">
    <property type="taxonomic scope" value="Bacteria"/>
</dbReference>
<evidence type="ECO:0000256" key="17">
    <source>
        <dbReference type="RuleBase" id="RU004024"/>
    </source>
</evidence>
<evidence type="ECO:0000256" key="18">
    <source>
        <dbReference type="SAM" id="Phobius"/>
    </source>
</evidence>
<dbReference type="InterPro" id="IPR001505">
    <property type="entry name" value="Copper_CuA"/>
</dbReference>
<dbReference type="InterPro" id="IPR045187">
    <property type="entry name" value="CcO_II"/>
</dbReference>
<dbReference type="InterPro" id="IPR011759">
    <property type="entry name" value="Cyt_c_oxidase_su2_TM_dom"/>
</dbReference>
<dbReference type="PROSITE" id="PS50857">
    <property type="entry name" value="COX2_CUA"/>
    <property type="match status" value="1"/>
</dbReference>
<dbReference type="OrthoDB" id="9781261at2"/>
<dbReference type="HOGENOM" id="CLU_036876_1_1_0"/>
<keyword evidence="11 15" id="KW-0408">Iron</keyword>
<evidence type="ECO:0000259" key="19">
    <source>
        <dbReference type="PROSITE" id="PS50857"/>
    </source>
</evidence>
<comment type="cofactor">
    <cofactor evidence="17">
        <name>Cu cation</name>
        <dbReference type="ChEBI" id="CHEBI:23378"/>
    </cofactor>
    <text evidence="17">Binds a copper A center.</text>
</comment>
<dbReference type="InterPro" id="IPR002429">
    <property type="entry name" value="CcO_II-like_C"/>
</dbReference>
<keyword evidence="6 16" id="KW-0812">Transmembrane</keyword>
<dbReference type="KEGG" id="msv:Mesil_0628"/>
<dbReference type="EC" id="7.1.1.9" evidence="17"/>
<keyword evidence="9 16" id="KW-0249">Electron transport</keyword>
<evidence type="ECO:0000256" key="9">
    <source>
        <dbReference type="ARBA" id="ARBA00022982"/>
    </source>
</evidence>
<keyword evidence="8" id="KW-1278">Translocase</keyword>
<dbReference type="NCBIfam" id="TIGR02866">
    <property type="entry name" value="CoxB"/>
    <property type="match status" value="1"/>
</dbReference>
<keyword evidence="23" id="KW-1185">Reference proteome</keyword>
<evidence type="ECO:0000256" key="7">
    <source>
        <dbReference type="ARBA" id="ARBA00022723"/>
    </source>
</evidence>